<dbReference type="Pfam" id="PF00067">
    <property type="entry name" value="p450"/>
    <property type="match status" value="1"/>
</dbReference>
<dbReference type="InterPro" id="IPR036396">
    <property type="entry name" value="Cyt_P450_sf"/>
</dbReference>
<keyword evidence="4 13" id="KW-0575">Peroxidase</keyword>
<evidence type="ECO:0000256" key="6">
    <source>
        <dbReference type="ARBA" id="ARBA00022723"/>
    </source>
</evidence>
<dbReference type="PANTHER" id="PTHR11903">
    <property type="entry name" value="PROSTAGLANDIN G/H SYNTHASE"/>
    <property type="match status" value="1"/>
</dbReference>
<evidence type="ECO:0000256" key="2">
    <source>
        <dbReference type="ARBA" id="ARBA00011881"/>
    </source>
</evidence>
<keyword evidence="9 11" id="KW-0408">Iron</keyword>
<keyword evidence="7" id="KW-0223">Dioxygenase</keyword>
<protein>
    <recommendedName>
        <fullName evidence="3">linoleate 8R-lipoxygenase</fullName>
        <ecNumber evidence="3">1.13.11.60</ecNumber>
    </recommendedName>
</protein>
<dbReference type="EMBL" id="KZ678146">
    <property type="protein sequence ID" value="PSN60955.1"/>
    <property type="molecule type" value="Genomic_DNA"/>
</dbReference>
<dbReference type="PROSITE" id="PS00086">
    <property type="entry name" value="CYTOCHROME_P450"/>
    <property type="match status" value="1"/>
</dbReference>
<dbReference type="InterPro" id="IPR037120">
    <property type="entry name" value="Haem_peroxidase_sf_animal"/>
</dbReference>
<dbReference type="PROSITE" id="PS50292">
    <property type="entry name" value="PEROXIDASE_3"/>
    <property type="match status" value="1"/>
</dbReference>
<keyword evidence="10" id="KW-0413">Isomerase</keyword>
<organism evidence="13 14">
    <name type="scientific">Corynespora cassiicola Philippines</name>
    <dbReference type="NCBI Taxonomy" id="1448308"/>
    <lineage>
        <taxon>Eukaryota</taxon>
        <taxon>Fungi</taxon>
        <taxon>Dikarya</taxon>
        <taxon>Ascomycota</taxon>
        <taxon>Pezizomycotina</taxon>
        <taxon>Dothideomycetes</taxon>
        <taxon>Pleosporomycetidae</taxon>
        <taxon>Pleosporales</taxon>
        <taxon>Corynesporascaceae</taxon>
        <taxon>Corynespora</taxon>
    </lineage>
</organism>
<dbReference type="GO" id="GO:0004497">
    <property type="term" value="F:monooxygenase activity"/>
    <property type="evidence" value="ECO:0007669"/>
    <property type="project" value="InterPro"/>
</dbReference>
<evidence type="ECO:0000313" key="13">
    <source>
        <dbReference type="EMBL" id="PSN60955.1"/>
    </source>
</evidence>
<dbReference type="Proteomes" id="UP000240883">
    <property type="component" value="Unassembled WGS sequence"/>
</dbReference>
<keyword evidence="5 11" id="KW-0349">Heme</keyword>
<dbReference type="GO" id="GO:0005506">
    <property type="term" value="F:iron ion binding"/>
    <property type="evidence" value="ECO:0007669"/>
    <property type="project" value="InterPro"/>
</dbReference>
<dbReference type="Gene3D" id="1.10.640.10">
    <property type="entry name" value="Haem peroxidase domain superfamily, animal type"/>
    <property type="match status" value="1"/>
</dbReference>
<dbReference type="CDD" id="cd09817">
    <property type="entry name" value="linoleate_diol_synthase_like"/>
    <property type="match status" value="1"/>
</dbReference>
<evidence type="ECO:0000256" key="5">
    <source>
        <dbReference type="ARBA" id="ARBA00022617"/>
    </source>
</evidence>
<evidence type="ECO:0000256" key="4">
    <source>
        <dbReference type="ARBA" id="ARBA00022559"/>
    </source>
</evidence>
<name>A0A2T2N678_CORCC</name>
<dbReference type="SUPFAM" id="SSF48113">
    <property type="entry name" value="Heme-dependent peroxidases"/>
    <property type="match status" value="1"/>
</dbReference>
<comment type="subunit">
    <text evidence="2">Homotetramer.</text>
</comment>
<evidence type="ECO:0000256" key="1">
    <source>
        <dbReference type="ARBA" id="ARBA00000699"/>
    </source>
</evidence>
<reference evidence="13 14" key="1">
    <citation type="journal article" date="2018" name="Front. Microbiol.">
        <title>Genome-Wide Analysis of Corynespora cassiicola Leaf Fall Disease Putative Effectors.</title>
        <authorList>
            <person name="Lopez D."/>
            <person name="Ribeiro S."/>
            <person name="Label P."/>
            <person name="Fumanal B."/>
            <person name="Venisse J.S."/>
            <person name="Kohler A."/>
            <person name="de Oliveira R.R."/>
            <person name="Labutti K."/>
            <person name="Lipzen A."/>
            <person name="Lail K."/>
            <person name="Bauer D."/>
            <person name="Ohm R.A."/>
            <person name="Barry K.W."/>
            <person name="Spatafora J."/>
            <person name="Grigoriev I.V."/>
            <person name="Martin F.M."/>
            <person name="Pujade-Renaud V."/>
        </authorList>
    </citation>
    <scope>NUCLEOTIDE SEQUENCE [LARGE SCALE GENOMIC DNA]</scope>
    <source>
        <strain evidence="13 14">Philippines</strain>
    </source>
</reference>
<dbReference type="STRING" id="1448308.A0A2T2N678"/>
<dbReference type="GO" id="GO:0016705">
    <property type="term" value="F:oxidoreductase activity, acting on paired donors, with incorporation or reduction of molecular oxygen"/>
    <property type="evidence" value="ECO:0007669"/>
    <property type="project" value="InterPro"/>
</dbReference>
<accession>A0A2T2N678</accession>
<dbReference type="PRINTS" id="PR00457">
    <property type="entry name" value="ANPEROXIDASE"/>
</dbReference>
<evidence type="ECO:0000256" key="8">
    <source>
        <dbReference type="ARBA" id="ARBA00023002"/>
    </source>
</evidence>
<gene>
    <name evidence="13" type="ORF">BS50DRAFT_613758</name>
</gene>
<dbReference type="SUPFAM" id="SSF48264">
    <property type="entry name" value="Cytochrome P450"/>
    <property type="match status" value="1"/>
</dbReference>
<sequence>MPTLNPFQNDSNPEEPKENPIHALIQDITSQVKPERREANHELITNLAKAAIRGNGVDDKQYVAEKLIQALASLSNGSKLQSFGTGLLVKKLWDDLQHPPLSYMGGSYGYRTADGSNNNVLFPHIGRSGSFYARTVTPKHIPTNLPDPGVVFDTLLARRGMVESHPNKISSLLFALATIIIHDCFRTNDQDSNIISVSSYLDLSPLYGSTQSSQDSIRTFKDGKLKPDTFAEERMLMQPPECAALLICFNRFHNYIASELASINEGGRFDLTVNSPEPDTSKYIKAIEKRDNDLFQVARLVTSGLYIHVVLGDYIRTILNLHRTDSKWNLDPLPNYEEVFGHGNIEQGIGNQVSVEFNLIYRWHSVVSGKNERWLNDFFVTLFPGKAPKDVTLPEFRAGMRSWALKIPPDPSQWTFGDFQRTPDGSFRDDDLVKILTEATEDVAGSFGPRRIPLALRAVEIIGIQQSREWRVATLNELRRHFGLRAHESFLDINSDPDIAKSLEILYGNVENVELYPGVVVEDAKDPMTPGSGLCAPFTTTRAILSDAVALTRGDRFYTIDYSPSHLTSFGFKAASSDDSITEKGVLYKLLMRAFPGWYRSNSIYALYPFTSPTEMRMIKRALGNELDYDYTPPEMIGWKSISTWRGVSNVLNDHKSFKVPWGLPLGQLNKFEFMLGVDTPSATVQRRTIGYAIYGPETSLEELPHFLEVKTAELLRKNSYKIGDVYEFDLTRQVSALSWMQFAAQLFSIPVKDGKDSDASFEADTQYEMLGKIYPFIFVESDTTHSISLKQEALEAYEKLTAEIKPVCEGIKRPSALAQLLPSLGSKSKDNPLPNHGKKLLQRLIESGKSIDEIVSWIVLLAVAIVVLSSQALSQIVDLFLTEPYYSTHWPIIQRLSRDPSPSASEKLRRYVIEALRLVTPTTTILRISDIDLTITDGSNTYQVKKGDRILLDIAQASRDPTKFSSPEEIHLDRPEDAYLHFGQGMHTCLGRYIAIYGLAAQLRVFGRLKGLRRAPGNAGRLITKNTGGAVKFLSDKMDSWDSLPSNMKVRASPSDEKGAIL</sequence>
<evidence type="ECO:0000256" key="7">
    <source>
        <dbReference type="ARBA" id="ARBA00022964"/>
    </source>
</evidence>
<dbReference type="CDD" id="cd20612">
    <property type="entry name" value="CYP_LDS-like_C"/>
    <property type="match status" value="1"/>
</dbReference>
<dbReference type="InterPro" id="IPR050783">
    <property type="entry name" value="Oxylipin_biosynth_metab"/>
</dbReference>
<dbReference type="GO" id="GO:0006631">
    <property type="term" value="P:fatty acid metabolic process"/>
    <property type="evidence" value="ECO:0007669"/>
    <property type="project" value="UniProtKB-ARBA"/>
</dbReference>
<dbReference type="InterPro" id="IPR001128">
    <property type="entry name" value="Cyt_P450"/>
</dbReference>
<evidence type="ECO:0000256" key="3">
    <source>
        <dbReference type="ARBA" id="ARBA00013239"/>
    </source>
</evidence>
<dbReference type="GO" id="GO:0004601">
    <property type="term" value="F:peroxidase activity"/>
    <property type="evidence" value="ECO:0007669"/>
    <property type="project" value="UniProtKB-KW"/>
</dbReference>
<dbReference type="Pfam" id="PF03098">
    <property type="entry name" value="An_peroxidase"/>
    <property type="match status" value="2"/>
</dbReference>
<dbReference type="GO" id="GO:0052878">
    <property type="term" value="F:linoleate 8R-lipoxygenase activity"/>
    <property type="evidence" value="ECO:0007669"/>
    <property type="project" value="UniProtKB-EC"/>
</dbReference>
<dbReference type="GO" id="GO:0020037">
    <property type="term" value="F:heme binding"/>
    <property type="evidence" value="ECO:0007669"/>
    <property type="project" value="InterPro"/>
</dbReference>
<comment type="catalytic activity">
    <reaction evidence="1">
        <text>(9Z,12Z)-octadecadienoate + O2 = (8R,9Z,12Z)-8-hydroperoxyoctadeca-9,12-dienoate</text>
        <dbReference type="Rhea" id="RHEA:25395"/>
        <dbReference type="ChEBI" id="CHEBI:15379"/>
        <dbReference type="ChEBI" id="CHEBI:30245"/>
        <dbReference type="ChEBI" id="CHEBI:58659"/>
        <dbReference type="EC" id="1.13.11.60"/>
    </reaction>
</comment>
<dbReference type="AlphaFoldDB" id="A0A2T2N678"/>
<dbReference type="EC" id="1.13.11.60" evidence="3"/>
<dbReference type="OrthoDB" id="823504at2759"/>
<keyword evidence="8" id="KW-0560">Oxidoreductase</keyword>
<dbReference type="Gene3D" id="1.10.630.10">
    <property type="entry name" value="Cytochrome P450"/>
    <property type="match status" value="1"/>
</dbReference>
<feature type="binding site" description="axial binding residue" evidence="11">
    <location>
        <position position="364"/>
    </location>
    <ligand>
        <name>heme b</name>
        <dbReference type="ChEBI" id="CHEBI:60344"/>
    </ligand>
    <ligandPart>
        <name>Fe</name>
        <dbReference type="ChEBI" id="CHEBI:18248"/>
    </ligandPart>
</feature>
<evidence type="ECO:0000256" key="11">
    <source>
        <dbReference type="PIRSR" id="PIRSR619791-2"/>
    </source>
</evidence>
<evidence type="ECO:0000256" key="12">
    <source>
        <dbReference type="SAM" id="MobiDB-lite"/>
    </source>
</evidence>
<dbReference type="PANTHER" id="PTHR11903:SF37">
    <property type="entry name" value="PSI-PRODUCING OXYGENASE A"/>
    <property type="match status" value="1"/>
</dbReference>
<dbReference type="InterPro" id="IPR017972">
    <property type="entry name" value="Cyt_P450_CS"/>
</dbReference>
<feature type="compositionally biased region" description="Polar residues" evidence="12">
    <location>
        <begin position="1"/>
        <end position="11"/>
    </location>
</feature>
<evidence type="ECO:0000256" key="9">
    <source>
        <dbReference type="ARBA" id="ARBA00023004"/>
    </source>
</evidence>
<proteinExistence type="predicted"/>
<evidence type="ECO:0000256" key="10">
    <source>
        <dbReference type="ARBA" id="ARBA00023235"/>
    </source>
</evidence>
<dbReference type="InterPro" id="IPR019791">
    <property type="entry name" value="Haem_peroxidase_animal"/>
</dbReference>
<dbReference type="InterPro" id="IPR034812">
    <property type="entry name" value="Ppo-like_N"/>
</dbReference>
<keyword evidence="6 11" id="KW-0479">Metal-binding</keyword>
<feature type="region of interest" description="Disordered" evidence="12">
    <location>
        <begin position="1"/>
        <end position="20"/>
    </location>
</feature>
<keyword evidence="14" id="KW-1185">Reference proteome</keyword>
<dbReference type="GO" id="GO:0016853">
    <property type="term" value="F:isomerase activity"/>
    <property type="evidence" value="ECO:0007669"/>
    <property type="project" value="UniProtKB-KW"/>
</dbReference>
<dbReference type="GO" id="GO:0006979">
    <property type="term" value="P:response to oxidative stress"/>
    <property type="evidence" value="ECO:0007669"/>
    <property type="project" value="InterPro"/>
</dbReference>
<evidence type="ECO:0000313" key="14">
    <source>
        <dbReference type="Proteomes" id="UP000240883"/>
    </source>
</evidence>
<dbReference type="InterPro" id="IPR010255">
    <property type="entry name" value="Haem_peroxidase_sf"/>
</dbReference>